<dbReference type="NCBIfam" id="TIGR01353">
    <property type="entry name" value="dGTP_triPase"/>
    <property type="match status" value="1"/>
</dbReference>
<protein>
    <submittedName>
        <fullName evidence="3">Deoxyguanosinetriphosphate triphosphohydrolase</fullName>
        <ecNumber evidence="3">3.1.5.1</ecNumber>
    </submittedName>
</protein>
<reference evidence="4" key="1">
    <citation type="submission" date="2011-12" db="EMBL/GenBank/DDBJ databases">
        <title>The complete genome of chromosome of Sulfobacillus acidophilus DSM 10332.</title>
        <authorList>
            <person name="Lucas S."/>
            <person name="Han J."/>
            <person name="Lapidus A."/>
            <person name="Bruce D."/>
            <person name="Goodwin L."/>
            <person name="Pitluck S."/>
            <person name="Peters L."/>
            <person name="Kyrpides N."/>
            <person name="Mavromatis K."/>
            <person name="Ivanova N."/>
            <person name="Mikhailova N."/>
            <person name="Chertkov O."/>
            <person name="Saunders E."/>
            <person name="Detter J.C."/>
            <person name="Tapia R."/>
            <person name="Han C."/>
            <person name="Land M."/>
            <person name="Hauser L."/>
            <person name="Markowitz V."/>
            <person name="Cheng J.-F."/>
            <person name="Hugenholtz P."/>
            <person name="Woyke T."/>
            <person name="Wu D."/>
            <person name="Pukall R."/>
            <person name="Gehrich-Schroeter G."/>
            <person name="Schneider S."/>
            <person name="Klenk H.-P."/>
            <person name="Eisen J.A."/>
        </authorList>
    </citation>
    <scope>NUCLEOTIDE SEQUENCE [LARGE SCALE GENOMIC DNA]</scope>
    <source>
        <strain evidence="4">ATCC 700253 / DSM 10332 / NAL</strain>
    </source>
</reference>
<dbReference type="Gene3D" id="1.10.3210.10">
    <property type="entry name" value="Hypothetical protein af1432"/>
    <property type="match status" value="1"/>
</dbReference>
<dbReference type="PATRIC" id="fig|679936.5.peg.665"/>
<dbReference type="SUPFAM" id="SSF109604">
    <property type="entry name" value="HD-domain/PDEase-like"/>
    <property type="match status" value="1"/>
</dbReference>
<dbReference type="STRING" id="679936.Sulac_0620"/>
<dbReference type="InterPro" id="IPR006261">
    <property type="entry name" value="dGTPase"/>
</dbReference>
<dbReference type="GO" id="GO:0008832">
    <property type="term" value="F:dGTPase activity"/>
    <property type="evidence" value="ECO:0007669"/>
    <property type="project" value="UniProtKB-EC"/>
</dbReference>
<name>G8TZX2_SULAD</name>
<dbReference type="KEGG" id="sap:Sulac_0620"/>
<dbReference type="Gene3D" id="1.10.3410.10">
    <property type="entry name" value="putative deoxyguanosinetriphosphate triphosphohydrolase like domain"/>
    <property type="match status" value="1"/>
</dbReference>
<dbReference type="CDD" id="cd00077">
    <property type="entry name" value="HDc"/>
    <property type="match status" value="1"/>
</dbReference>
<dbReference type="HOGENOM" id="CLU_028163_2_0_9"/>
<keyword evidence="4" id="KW-1185">Reference proteome</keyword>
<dbReference type="Gene3D" id="1.10.3550.10">
    <property type="entry name" value="eoxyguanosinetriphosphate triphosphohydrolase domain-like"/>
    <property type="match status" value="1"/>
</dbReference>
<evidence type="ECO:0000313" key="4">
    <source>
        <dbReference type="Proteomes" id="UP000005439"/>
    </source>
</evidence>
<dbReference type="InterPro" id="IPR027432">
    <property type="entry name" value="dGTP_triphosphohydrolase_C"/>
</dbReference>
<reference evidence="3 4" key="2">
    <citation type="journal article" date="2012" name="Stand. Genomic Sci.">
        <title>Complete genome sequence of the moderately thermophilic mineral-sulfide-oxidizing firmicute Sulfobacillus acidophilus type strain (NAL(T)).</title>
        <authorList>
            <person name="Anderson I."/>
            <person name="Chertkov O."/>
            <person name="Chen A."/>
            <person name="Saunders E."/>
            <person name="Lapidus A."/>
            <person name="Nolan M."/>
            <person name="Lucas S."/>
            <person name="Hammon N."/>
            <person name="Deshpande S."/>
            <person name="Cheng J.F."/>
            <person name="Han C."/>
            <person name="Tapia R."/>
            <person name="Goodwin L.A."/>
            <person name="Pitluck S."/>
            <person name="Liolios K."/>
            <person name="Pagani I."/>
            <person name="Ivanova N."/>
            <person name="Mikhailova N."/>
            <person name="Pati A."/>
            <person name="Palaniappan K."/>
            <person name="Land M."/>
            <person name="Pan C."/>
            <person name="Rohde M."/>
            <person name="Pukall R."/>
            <person name="Goker M."/>
            <person name="Detter J.C."/>
            <person name="Woyke T."/>
            <person name="Bristow J."/>
            <person name="Eisen J.A."/>
            <person name="Markowitz V."/>
            <person name="Hugenholtz P."/>
            <person name="Kyrpides N.C."/>
            <person name="Klenk H.P."/>
            <person name="Mavromatis K."/>
        </authorList>
    </citation>
    <scope>NUCLEOTIDE SEQUENCE [LARGE SCALE GENOMIC DNA]</scope>
    <source>
        <strain evidence="4">ATCC 700253 / DSM 10332 / NAL</strain>
    </source>
</reference>
<dbReference type="SMART" id="SM00471">
    <property type="entry name" value="HDc"/>
    <property type="match status" value="1"/>
</dbReference>
<dbReference type="InterPro" id="IPR026875">
    <property type="entry name" value="PHydrolase_assoc_dom"/>
</dbReference>
<proteinExistence type="predicted"/>
<dbReference type="InterPro" id="IPR023293">
    <property type="entry name" value="dGTP_triP_hydro_central_sf"/>
</dbReference>
<keyword evidence="1 3" id="KW-0378">Hydrolase</keyword>
<dbReference type="EC" id="3.1.5.1" evidence="3"/>
<gene>
    <name evidence="3" type="ordered locus">Sulac_0620</name>
</gene>
<accession>G8TZX2</accession>
<dbReference type="Pfam" id="PF01966">
    <property type="entry name" value="HD"/>
    <property type="match status" value="1"/>
</dbReference>
<dbReference type="InterPro" id="IPR003607">
    <property type="entry name" value="HD/PDEase_dom"/>
</dbReference>
<dbReference type="Pfam" id="PF13286">
    <property type="entry name" value="HD_assoc"/>
    <property type="match status" value="1"/>
</dbReference>
<sequence length="448" mass="50788">MNSYTFSNENIWSKYLSTKRRRQSLSSSTVDARNDFEKDYGRMIFSSVVRRLQGKSQVFPLDPNDFVRTRLTHSVEVSALGRSVGASLENILGDFSKGLVGPLLATAGLVHDLGNPPFGHHGEIAIQEFFRDYFAKNPNVYMQLSDGQKKDFLFFDGNPQTFRLLTRLQWLWDTNGFNLTAATLAATVKYPVNSCDGNQRNENNSHGVEKKKFGFFQSEQQTFEEIWDSCGLQYGQRHPLAFVLEALDDIAYISADIEDGLKKRLITLDDIRDAVGSEFVDRASKIDSFPIPWTGDDVSDILVQRVRIACQGKMIEGVVHVIENRLSDWAEGRFNEQLLDLSDIEWVNRLRKLAKDRLYNAPEVLQLEIAGSRIIEGLLDVFVKAIMSPHEPHTTFGKIYALIPPRLRYIAEQDDSLVSKLQLAVDYITGMTDDYAVHLYQKLSGVSL</sequence>
<dbReference type="EMBL" id="CP003179">
    <property type="protein sequence ID" value="AEW04141.1"/>
    <property type="molecule type" value="Genomic_DNA"/>
</dbReference>
<dbReference type="AlphaFoldDB" id="G8TZX2"/>
<evidence type="ECO:0000259" key="2">
    <source>
        <dbReference type="SMART" id="SM00471"/>
    </source>
</evidence>
<dbReference type="InterPro" id="IPR006674">
    <property type="entry name" value="HD_domain"/>
</dbReference>
<evidence type="ECO:0000313" key="3">
    <source>
        <dbReference type="EMBL" id="AEW04141.1"/>
    </source>
</evidence>
<feature type="domain" description="HD/PDEase" evidence="2">
    <location>
        <begin position="66"/>
        <end position="262"/>
    </location>
</feature>
<evidence type="ECO:0000256" key="1">
    <source>
        <dbReference type="ARBA" id="ARBA00022801"/>
    </source>
</evidence>
<dbReference type="Proteomes" id="UP000005439">
    <property type="component" value="Chromosome"/>
</dbReference>
<organism evidence="3 4">
    <name type="scientific">Sulfobacillus acidophilus (strain ATCC 700253 / DSM 10332 / NAL)</name>
    <dbReference type="NCBI Taxonomy" id="679936"/>
    <lineage>
        <taxon>Bacteria</taxon>
        <taxon>Bacillati</taxon>
        <taxon>Bacillota</taxon>
        <taxon>Clostridia</taxon>
        <taxon>Eubacteriales</taxon>
        <taxon>Clostridiales Family XVII. Incertae Sedis</taxon>
        <taxon>Sulfobacillus</taxon>
    </lineage>
</organism>